<name>A0A2V0PBC7_9CHLO</name>
<dbReference type="InParanoid" id="A0A2V0PBC7"/>
<dbReference type="Proteomes" id="UP000247498">
    <property type="component" value="Unassembled WGS sequence"/>
</dbReference>
<feature type="region of interest" description="Disordered" evidence="1">
    <location>
        <begin position="67"/>
        <end position="161"/>
    </location>
</feature>
<evidence type="ECO:0000313" key="2">
    <source>
        <dbReference type="EMBL" id="GBF94467.1"/>
    </source>
</evidence>
<comment type="caution">
    <text evidence="2">The sequence shown here is derived from an EMBL/GenBank/DDBJ whole genome shotgun (WGS) entry which is preliminary data.</text>
</comment>
<feature type="compositionally biased region" description="Low complexity" evidence="1">
    <location>
        <begin position="28"/>
        <end position="39"/>
    </location>
</feature>
<evidence type="ECO:0000313" key="3">
    <source>
        <dbReference type="Proteomes" id="UP000247498"/>
    </source>
</evidence>
<keyword evidence="3" id="KW-1185">Reference proteome</keyword>
<reference evidence="2 3" key="1">
    <citation type="journal article" date="2018" name="Sci. Rep.">
        <title>Raphidocelis subcapitata (=Pseudokirchneriella subcapitata) provides an insight into genome evolution and environmental adaptations in the Sphaeropleales.</title>
        <authorList>
            <person name="Suzuki S."/>
            <person name="Yamaguchi H."/>
            <person name="Nakajima N."/>
            <person name="Kawachi M."/>
        </authorList>
    </citation>
    <scope>NUCLEOTIDE SEQUENCE [LARGE SCALE GENOMIC DNA]</scope>
    <source>
        <strain evidence="2 3">NIES-35</strain>
    </source>
</reference>
<accession>A0A2V0PBC7</accession>
<gene>
    <name evidence="2" type="ORF">Rsub_07001</name>
</gene>
<dbReference type="AlphaFoldDB" id="A0A2V0PBC7"/>
<proteinExistence type="predicted"/>
<organism evidence="2 3">
    <name type="scientific">Raphidocelis subcapitata</name>
    <dbReference type="NCBI Taxonomy" id="307507"/>
    <lineage>
        <taxon>Eukaryota</taxon>
        <taxon>Viridiplantae</taxon>
        <taxon>Chlorophyta</taxon>
        <taxon>core chlorophytes</taxon>
        <taxon>Chlorophyceae</taxon>
        <taxon>CS clade</taxon>
        <taxon>Sphaeropleales</taxon>
        <taxon>Selenastraceae</taxon>
        <taxon>Raphidocelis</taxon>
    </lineage>
</organism>
<dbReference type="EMBL" id="BDRX01000052">
    <property type="protein sequence ID" value="GBF94467.1"/>
    <property type="molecule type" value="Genomic_DNA"/>
</dbReference>
<protein>
    <submittedName>
        <fullName evidence="2">Uncharacterized protein</fullName>
    </submittedName>
</protein>
<sequence>MLSGLCKPDEGLGGPAFESLDLLFSSGSDLGADDSSSALDSDDEEGSLCPPSSPSFAASRLSFSALSDGAHSCGSTPRRLPSADGSQSSDGGSAPDSPPAARRPGCVLVPSAPPRLRRRAASEPPSDGGDDEGTPRPHGGGAPARALGSLPARRGRKLPVPELASSVPIDIPLTPPRAKPAPRPAPAAAAAAFAAAAAARAGFLPPHQIALAEDIFLARAEAAPGACIRRERRARDKALRTVVGFEGRC</sequence>
<feature type="compositionally biased region" description="Low complexity" evidence="1">
    <location>
        <begin position="82"/>
        <end position="95"/>
    </location>
</feature>
<feature type="region of interest" description="Disordered" evidence="1">
    <location>
        <begin position="28"/>
        <end position="54"/>
    </location>
</feature>
<evidence type="ECO:0000256" key="1">
    <source>
        <dbReference type="SAM" id="MobiDB-lite"/>
    </source>
</evidence>